<dbReference type="CDD" id="cd00564">
    <property type="entry name" value="TMP_TenI"/>
    <property type="match status" value="1"/>
</dbReference>
<protein>
    <recommendedName>
        <fullName evidence="10">Thiamine-phosphate synthase</fullName>
        <shortName evidence="10">TP synthase</shortName>
        <shortName evidence="10">TPS</shortName>
        <ecNumber evidence="10">2.5.1.3</ecNumber>
    </recommendedName>
    <alternativeName>
        <fullName evidence="10">Thiamine-phosphate pyrophosphorylase</fullName>
        <shortName evidence="10">TMP pyrophosphorylase</shortName>
        <shortName evidence="10">TMP-PPase</shortName>
    </alternativeName>
</protein>
<dbReference type="InterPro" id="IPR013785">
    <property type="entry name" value="Aldolase_TIM"/>
</dbReference>
<dbReference type="GO" id="GO:0000287">
    <property type="term" value="F:magnesium ion binding"/>
    <property type="evidence" value="ECO:0007669"/>
    <property type="project" value="UniProtKB-UniRule"/>
</dbReference>
<evidence type="ECO:0000256" key="4">
    <source>
        <dbReference type="ARBA" id="ARBA00022723"/>
    </source>
</evidence>
<feature type="domain" description="Thiamine phosphate synthase/TenI" evidence="13">
    <location>
        <begin position="11"/>
        <end position="192"/>
    </location>
</feature>
<evidence type="ECO:0000256" key="11">
    <source>
        <dbReference type="RuleBase" id="RU003826"/>
    </source>
</evidence>
<feature type="binding site" evidence="10">
    <location>
        <position position="112"/>
    </location>
    <ligand>
        <name>4-amino-2-methyl-5-(diphosphooxymethyl)pyrimidine</name>
        <dbReference type="ChEBI" id="CHEBI:57841"/>
    </ligand>
</feature>
<comment type="function">
    <text evidence="1 10">Condenses 4-methyl-5-(beta-hydroxyethyl)thiazole monophosphate (THZ-P) and 2-methyl-4-amino-5-hydroxymethyl pyrimidine pyrophosphate (HMP-PP) to form thiamine monophosphate (TMP).</text>
</comment>
<dbReference type="RefSeq" id="WP_108632372.1">
    <property type="nucleotide sequence ID" value="NZ_QCXX01000001.1"/>
</dbReference>
<reference evidence="14 15" key="1">
    <citation type="submission" date="2018-04" db="EMBL/GenBank/DDBJ databases">
        <title>Sphingobacterium sp. M46 Genome.</title>
        <authorList>
            <person name="Cheng J."/>
            <person name="Li Y."/>
        </authorList>
    </citation>
    <scope>NUCLEOTIDE SEQUENCE [LARGE SCALE GENOMIC DNA]</scope>
    <source>
        <strain evidence="14 15">M46</strain>
    </source>
</reference>
<dbReference type="Pfam" id="PF02581">
    <property type="entry name" value="TMP-TENI"/>
    <property type="match status" value="1"/>
</dbReference>
<feature type="binding site" evidence="10">
    <location>
        <position position="169"/>
    </location>
    <ligand>
        <name>2-[(2R,5Z)-2-carboxy-4-methylthiazol-5(2H)-ylidene]ethyl phosphate</name>
        <dbReference type="ChEBI" id="CHEBI:62899"/>
    </ligand>
</feature>
<dbReference type="Proteomes" id="UP000250831">
    <property type="component" value="Unassembled WGS sequence"/>
</dbReference>
<gene>
    <name evidence="10 14" type="primary">thiE</name>
    <name evidence="14" type="ORF">DCO56_03685</name>
</gene>
<dbReference type="EMBL" id="QCXX01000001">
    <property type="protein sequence ID" value="PUV26080.1"/>
    <property type="molecule type" value="Genomic_DNA"/>
</dbReference>
<evidence type="ECO:0000256" key="10">
    <source>
        <dbReference type="HAMAP-Rule" id="MF_00097"/>
    </source>
</evidence>
<feature type="binding site" evidence="10">
    <location>
        <position position="141"/>
    </location>
    <ligand>
        <name>4-amino-2-methyl-5-(diphosphooxymethyl)pyrimidine</name>
        <dbReference type="ChEBI" id="CHEBI:57841"/>
    </ligand>
</feature>
<dbReference type="GO" id="GO:0005737">
    <property type="term" value="C:cytoplasm"/>
    <property type="evidence" value="ECO:0007669"/>
    <property type="project" value="TreeGrafter"/>
</dbReference>
<dbReference type="SUPFAM" id="SSF51391">
    <property type="entry name" value="Thiamin phosphate synthase"/>
    <property type="match status" value="1"/>
</dbReference>
<dbReference type="GO" id="GO:0004789">
    <property type="term" value="F:thiamine-phosphate diphosphorylase activity"/>
    <property type="evidence" value="ECO:0007669"/>
    <property type="project" value="UniProtKB-UniRule"/>
</dbReference>
<proteinExistence type="inferred from homology"/>
<feature type="binding site" evidence="10">
    <location>
        <begin position="189"/>
        <end position="190"/>
    </location>
    <ligand>
        <name>2-[(2R,5Z)-2-carboxy-4-methylthiazol-5(2H)-ylidene]ethyl phosphate</name>
        <dbReference type="ChEBI" id="CHEBI:62899"/>
    </ligand>
</feature>
<dbReference type="GO" id="GO:0009228">
    <property type="term" value="P:thiamine biosynthetic process"/>
    <property type="evidence" value="ECO:0007669"/>
    <property type="project" value="UniProtKB-KW"/>
</dbReference>
<evidence type="ECO:0000256" key="7">
    <source>
        <dbReference type="ARBA" id="ARBA00047334"/>
    </source>
</evidence>
<dbReference type="PANTHER" id="PTHR20857:SF23">
    <property type="entry name" value="THIAMINE BIOSYNTHETIC BIFUNCTIONAL ENZYME"/>
    <property type="match status" value="1"/>
</dbReference>
<evidence type="ECO:0000259" key="13">
    <source>
        <dbReference type="Pfam" id="PF02581"/>
    </source>
</evidence>
<feature type="binding site" evidence="10">
    <location>
        <position position="74"/>
    </location>
    <ligand>
        <name>Mg(2+)</name>
        <dbReference type="ChEBI" id="CHEBI:18420"/>
    </ligand>
</feature>
<dbReference type="InterPro" id="IPR022998">
    <property type="entry name" value="ThiamineP_synth_TenI"/>
</dbReference>
<evidence type="ECO:0000256" key="8">
    <source>
        <dbReference type="ARBA" id="ARBA00047851"/>
    </source>
</evidence>
<accession>A0A363NZC4</accession>
<keyword evidence="6 10" id="KW-0784">Thiamine biosynthesis</keyword>
<keyword evidence="15" id="KW-1185">Reference proteome</keyword>
<feature type="binding site" evidence="10">
    <location>
        <position position="93"/>
    </location>
    <ligand>
        <name>Mg(2+)</name>
        <dbReference type="ChEBI" id="CHEBI:18420"/>
    </ligand>
</feature>
<evidence type="ECO:0000256" key="1">
    <source>
        <dbReference type="ARBA" id="ARBA00003814"/>
    </source>
</evidence>
<dbReference type="EC" id="2.5.1.3" evidence="10"/>
<dbReference type="InterPro" id="IPR036206">
    <property type="entry name" value="ThiamineP_synth_sf"/>
</dbReference>
<evidence type="ECO:0000313" key="14">
    <source>
        <dbReference type="EMBL" id="PUV26080.1"/>
    </source>
</evidence>
<dbReference type="NCBIfam" id="TIGR00693">
    <property type="entry name" value="thiE"/>
    <property type="match status" value="1"/>
</dbReference>
<evidence type="ECO:0000256" key="12">
    <source>
        <dbReference type="RuleBase" id="RU004253"/>
    </source>
</evidence>
<feature type="binding site" evidence="10">
    <location>
        <position position="73"/>
    </location>
    <ligand>
        <name>4-amino-2-methyl-5-(diphosphooxymethyl)pyrimidine</name>
        <dbReference type="ChEBI" id="CHEBI:57841"/>
    </ligand>
</feature>
<dbReference type="FunFam" id="3.20.20.70:FF:000096">
    <property type="entry name" value="Thiamine-phosphate synthase"/>
    <property type="match status" value="1"/>
</dbReference>
<comment type="catalytic activity">
    <reaction evidence="7 10 11">
        <text>4-methyl-5-(2-phosphooxyethyl)-thiazole + 4-amino-2-methyl-5-(diphosphooxymethyl)pyrimidine + H(+) = thiamine phosphate + diphosphate</text>
        <dbReference type="Rhea" id="RHEA:22328"/>
        <dbReference type="ChEBI" id="CHEBI:15378"/>
        <dbReference type="ChEBI" id="CHEBI:33019"/>
        <dbReference type="ChEBI" id="CHEBI:37575"/>
        <dbReference type="ChEBI" id="CHEBI:57841"/>
        <dbReference type="ChEBI" id="CHEBI:58296"/>
        <dbReference type="EC" id="2.5.1.3"/>
    </reaction>
</comment>
<keyword evidence="5 10" id="KW-0460">Magnesium</keyword>
<evidence type="ECO:0000256" key="6">
    <source>
        <dbReference type="ARBA" id="ARBA00022977"/>
    </source>
</evidence>
<dbReference type="UniPathway" id="UPA00060">
    <property type="reaction ID" value="UER00141"/>
</dbReference>
<feature type="binding site" evidence="10">
    <location>
        <begin position="138"/>
        <end position="140"/>
    </location>
    <ligand>
        <name>2-[(2R,5Z)-2-carboxy-4-methylthiazol-5(2H)-ylidene]ethyl phosphate</name>
        <dbReference type="ChEBI" id="CHEBI:62899"/>
    </ligand>
</feature>
<dbReference type="HAMAP" id="MF_00097">
    <property type="entry name" value="TMP_synthase"/>
    <property type="match status" value="1"/>
</dbReference>
<comment type="similarity">
    <text evidence="10 11">Belongs to the thiamine-phosphate synthase family.</text>
</comment>
<comment type="catalytic activity">
    <reaction evidence="8 10 11">
        <text>2-(2-carboxy-4-methylthiazol-5-yl)ethyl phosphate + 4-amino-2-methyl-5-(diphosphooxymethyl)pyrimidine + 2 H(+) = thiamine phosphate + CO2 + diphosphate</text>
        <dbReference type="Rhea" id="RHEA:47848"/>
        <dbReference type="ChEBI" id="CHEBI:15378"/>
        <dbReference type="ChEBI" id="CHEBI:16526"/>
        <dbReference type="ChEBI" id="CHEBI:33019"/>
        <dbReference type="ChEBI" id="CHEBI:37575"/>
        <dbReference type="ChEBI" id="CHEBI:57841"/>
        <dbReference type="ChEBI" id="CHEBI:62890"/>
        <dbReference type="EC" id="2.5.1.3"/>
    </reaction>
</comment>
<dbReference type="GO" id="GO:0009229">
    <property type="term" value="P:thiamine diphosphate biosynthetic process"/>
    <property type="evidence" value="ECO:0007669"/>
    <property type="project" value="UniProtKB-UniRule"/>
</dbReference>
<sequence length="210" mass="23405">MAINPLFPYPLYLVISEQDCYPQSWLHVAEEAILGGVDIIQLREKNETDTGFLEKAKKLKQITDRYGIPLIINDAVHIAIEIEAWGVHVGQNDRQPLEIREKYGQRLQIGWSLEDRAQLDSKQMAAVDHLGVSPIFPTKTKTDTITTWGINGLCEIRNLTEKPLIAIGGMNLDTSASAWLSGADSIAVVSAICRSKNPRERSAQLKELLT</sequence>
<dbReference type="PANTHER" id="PTHR20857">
    <property type="entry name" value="THIAMINE-PHOSPHATE PYROPHOSPHORYLASE"/>
    <property type="match status" value="1"/>
</dbReference>
<dbReference type="Gene3D" id="3.20.20.70">
    <property type="entry name" value="Aldolase class I"/>
    <property type="match status" value="1"/>
</dbReference>
<feature type="binding site" evidence="10">
    <location>
        <begin position="41"/>
        <end position="45"/>
    </location>
    <ligand>
        <name>4-amino-2-methyl-5-(diphosphooxymethyl)pyrimidine</name>
        <dbReference type="ChEBI" id="CHEBI:57841"/>
    </ligand>
</feature>
<comment type="cofactor">
    <cofactor evidence="10">
        <name>Mg(2+)</name>
        <dbReference type="ChEBI" id="CHEBI:18420"/>
    </cofactor>
    <text evidence="10">Binds 1 Mg(2+) ion per subunit.</text>
</comment>
<name>A0A363NZC4_9SPHI</name>
<comment type="catalytic activity">
    <reaction evidence="9 10 11">
        <text>2-[(2R,5Z)-2-carboxy-4-methylthiazol-5(2H)-ylidene]ethyl phosphate + 4-amino-2-methyl-5-(diphosphooxymethyl)pyrimidine + 2 H(+) = thiamine phosphate + CO2 + diphosphate</text>
        <dbReference type="Rhea" id="RHEA:47844"/>
        <dbReference type="ChEBI" id="CHEBI:15378"/>
        <dbReference type="ChEBI" id="CHEBI:16526"/>
        <dbReference type="ChEBI" id="CHEBI:33019"/>
        <dbReference type="ChEBI" id="CHEBI:37575"/>
        <dbReference type="ChEBI" id="CHEBI:57841"/>
        <dbReference type="ChEBI" id="CHEBI:62899"/>
        <dbReference type="EC" id="2.5.1.3"/>
    </reaction>
</comment>
<evidence type="ECO:0000256" key="9">
    <source>
        <dbReference type="ARBA" id="ARBA00047883"/>
    </source>
</evidence>
<dbReference type="OrthoDB" id="9812206at2"/>
<evidence type="ECO:0000256" key="5">
    <source>
        <dbReference type="ARBA" id="ARBA00022842"/>
    </source>
</evidence>
<evidence type="ECO:0000313" key="15">
    <source>
        <dbReference type="Proteomes" id="UP000250831"/>
    </source>
</evidence>
<organism evidence="14 15">
    <name type="scientific">Sphingobacterium athyrii</name>
    <dbReference type="NCBI Taxonomy" id="2152717"/>
    <lineage>
        <taxon>Bacteria</taxon>
        <taxon>Pseudomonadati</taxon>
        <taxon>Bacteroidota</taxon>
        <taxon>Sphingobacteriia</taxon>
        <taxon>Sphingobacteriales</taxon>
        <taxon>Sphingobacteriaceae</taxon>
        <taxon>Sphingobacterium</taxon>
    </lineage>
</organism>
<dbReference type="AlphaFoldDB" id="A0A363NZC4"/>
<evidence type="ECO:0000256" key="3">
    <source>
        <dbReference type="ARBA" id="ARBA00022679"/>
    </source>
</evidence>
<comment type="caution">
    <text evidence="14">The sequence shown here is derived from an EMBL/GenBank/DDBJ whole genome shotgun (WGS) entry which is preliminary data.</text>
</comment>
<comment type="pathway">
    <text evidence="2 10 12">Cofactor biosynthesis; thiamine diphosphate biosynthesis; thiamine phosphate from 4-amino-2-methyl-5-diphosphomethylpyrimidine and 4-methyl-5-(2-phosphoethyl)-thiazole: step 1/1.</text>
</comment>
<dbReference type="InterPro" id="IPR034291">
    <property type="entry name" value="TMP_synthase"/>
</dbReference>
<keyword evidence="3 10" id="KW-0808">Transferase</keyword>
<keyword evidence="4 10" id="KW-0479">Metal-binding</keyword>
<evidence type="ECO:0000256" key="2">
    <source>
        <dbReference type="ARBA" id="ARBA00005165"/>
    </source>
</evidence>